<evidence type="ECO:0000256" key="6">
    <source>
        <dbReference type="ARBA" id="ARBA00023029"/>
    </source>
</evidence>
<dbReference type="PRINTS" id="PR00417">
    <property type="entry name" value="PRTPISMRASEI"/>
</dbReference>
<evidence type="ECO:0000259" key="11">
    <source>
        <dbReference type="PROSITE" id="PS52039"/>
    </source>
</evidence>
<dbReference type="Pfam" id="PF01751">
    <property type="entry name" value="Toprim"/>
    <property type="match status" value="1"/>
</dbReference>
<protein>
    <recommendedName>
        <fullName evidence="3">DNA topoisomerase</fullName>
        <ecNumber evidence="3">5.6.2.1</ecNumber>
    </recommendedName>
</protein>
<gene>
    <name evidence="12" type="ORF">Fadolivirus_1_615</name>
</gene>
<name>A0A7D3UQT6_9VIRU</name>
<dbReference type="InterPro" id="IPR028612">
    <property type="entry name" value="Topoisom_1_IA"/>
</dbReference>
<dbReference type="SUPFAM" id="SSF56712">
    <property type="entry name" value="Prokaryotic type I DNA topoisomerase"/>
    <property type="match status" value="1"/>
</dbReference>
<dbReference type="InterPro" id="IPR023406">
    <property type="entry name" value="Topo_IA_AS"/>
</dbReference>
<dbReference type="PANTHER" id="PTHR42785">
    <property type="entry name" value="DNA TOPOISOMERASE, TYPE IA, CORE"/>
    <property type="match status" value="1"/>
</dbReference>
<feature type="domain" description="Topo IA-type catalytic" evidence="11">
    <location>
        <begin position="125"/>
        <end position="601"/>
    </location>
</feature>
<evidence type="ECO:0000256" key="7">
    <source>
        <dbReference type="ARBA" id="ARBA00023125"/>
    </source>
</evidence>
<dbReference type="PROSITE" id="PS50880">
    <property type="entry name" value="TOPRIM"/>
    <property type="match status" value="1"/>
</dbReference>
<organism evidence="12 13">
    <name type="scientific">Fadolivirus FV1/VV64</name>
    <dbReference type="NCBI Taxonomy" id="3070911"/>
    <lineage>
        <taxon>Viruses</taxon>
        <taxon>Varidnaviria</taxon>
        <taxon>Bamfordvirae</taxon>
        <taxon>Nucleocytoviricota</taxon>
        <taxon>Megaviricetes</taxon>
        <taxon>Imitervirales</taxon>
        <taxon>Mimiviridae</taxon>
        <taxon>Klosneuvirinae</taxon>
        <taxon>Fadolivirus</taxon>
        <taxon>Fadolivirus algeromassiliense</taxon>
    </lineage>
</organism>
<keyword evidence="7" id="KW-0238">DNA-binding</keyword>
<evidence type="ECO:0000256" key="4">
    <source>
        <dbReference type="ARBA" id="ARBA00022723"/>
    </source>
</evidence>
<dbReference type="GO" id="GO:0003917">
    <property type="term" value="F:DNA topoisomerase type I (single strand cut, ATP-independent) activity"/>
    <property type="evidence" value="ECO:0007669"/>
    <property type="project" value="UniProtKB-EC"/>
</dbReference>
<dbReference type="InterPro" id="IPR006171">
    <property type="entry name" value="TOPRIM_dom"/>
</dbReference>
<keyword evidence="8" id="KW-0413">Isomerase</keyword>
<dbReference type="InterPro" id="IPR005733">
    <property type="entry name" value="TopoI_bac-type"/>
</dbReference>
<dbReference type="EMBL" id="MT418680">
    <property type="protein sequence ID" value="QKF94073.1"/>
    <property type="molecule type" value="Genomic_DNA"/>
</dbReference>
<dbReference type="InterPro" id="IPR003601">
    <property type="entry name" value="Topo_IA_2"/>
</dbReference>
<dbReference type="CDD" id="cd00186">
    <property type="entry name" value="TOP1Ac"/>
    <property type="match status" value="1"/>
</dbReference>
<dbReference type="EC" id="5.6.2.1" evidence="3"/>
<dbReference type="SMART" id="SM00437">
    <property type="entry name" value="TOP1Ac"/>
    <property type="match status" value="1"/>
</dbReference>
<evidence type="ECO:0000256" key="3">
    <source>
        <dbReference type="ARBA" id="ARBA00012891"/>
    </source>
</evidence>
<dbReference type="InterPro" id="IPR003602">
    <property type="entry name" value="Topo_IA_DNA-bd_dom"/>
</dbReference>
<dbReference type="InterPro" id="IPR013497">
    <property type="entry name" value="Topo_IA_cen"/>
</dbReference>
<evidence type="ECO:0000256" key="8">
    <source>
        <dbReference type="ARBA" id="ARBA00023235"/>
    </source>
</evidence>
<reference evidence="12 13" key="1">
    <citation type="submission" date="2020-04" db="EMBL/GenBank/DDBJ databases">
        <title>Advantages and limits of metagenomic assembly and binning of a giant virus.</title>
        <authorList>
            <person name="Schulz F."/>
            <person name="Andreani J."/>
            <person name="Francis R."/>
            <person name="Boudjemaa H."/>
            <person name="Bou Khalil J.Y."/>
            <person name="Lee J."/>
            <person name="La Scola B."/>
            <person name="Woyke T."/>
        </authorList>
    </citation>
    <scope>NUCLEOTIDE SEQUENCE [LARGE SCALE GENOMIC DNA]</scope>
    <source>
        <strain evidence="12 13">FV1/VV64</strain>
    </source>
</reference>
<dbReference type="PROSITE" id="PS00396">
    <property type="entry name" value="TOPO_IA_1"/>
    <property type="match status" value="1"/>
</dbReference>
<dbReference type="InterPro" id="IPR013825">
    <property type="entry name" value="Topo_IA_cen_sub2"/>
</dbReference>
<dbReference type="InterPro" id="IPR013824">
    <property type="entry name" value="Topo_IA_cen_sub1"/>
</dbReference>
<dbReference type="Gene3D" id="1.10.460.10">
    <property type="entry name" value="Topoisomerase I, domain 2"/>
    <property type="match status" value="1"/>
</dbReference>
<dbReference type="InterPro" id="IPR000380">
    <property type="entry name" value="Topo_IA"/>
</dbReference>
<dbReference type="PANTHER" id="PTHR42785:SF1">
    <property type="entry name" value="DNA TOPOISOMERASE"/>
    <property type="match status" value="1"/>
</dbReference>
<sequence length="852" mass="96508">MIVLFVESPNKTKKIEHLLGEGYRVAASVGHIMDLDPKKMSIEIDNGFKPIYIINTDKTTVVKNLKQLAKNAGEILLATDEDREGEMIAWSIADVLGLKNPKRITFNEITKAALEEAVKNPRQIDTNMVNAQKARRILDRIVGYELSPLLDKHLGQKSLSAGRVQSVVARLIVDRENEIKKFFSDELKSFFRFKGEFVSDGKAIKAGLYDVDGKNADGSFKGSQSKLDGETRSREFLTNCTNAEFKVEHVFDKKRTQGPSAPFTTSTLQQDANRKFGFSIKRTMTAAQHLYEAGYITYMRTDSVNLSEECLENIKKYVIENHGNEYYKRTEYKSKTKNAQEAHEAVRPTDVYTTDVEIGGKINDDEKRLYNLIWKRSVASQMKHAEFNVTSIQISINNEKEHFFMTKIENLTFAGFLAVYNIENIEKDEDEDEDVAKNIKVPKVGQTLTTNNIIGTQEYIKPPGRYNYASLVAKLDPDNLNIGRPATYGAIIEKIIERCYIESKDTLGVEVDSLVLTWNNNSSEDNISENTNKIVLGKEKNKFVPTHLGILVTNFLLSYFPNIMDYQFTATMEDKLDEIANGNLEWNNVLKDFYDEFHPLVLNILLKNPEIEDKYTKLLGADPKSGGEIYATMAKYGPVVKLVQKAGKPKYAPIKEPLTLESIKIDDALKLFEYPKELGKYERKKVLLNRGQYGFYITVGTQRISVDNENITLIDAIEAIKNKTTNKALNTFTSGTRVYSILDGQYGKYVNVFDGKTKKKFNVSLPKDEDVDNITLDRINEIIKNKFDKYKTPPKNNKQNIQESEKVPAKTVPAKKAPTKKAPTKVPAKKAGKVTKKIIKKAANKNIQIEKN</sequence>
<dbReference type="Gene3D" id="3.40.50.140">
    <property type="match status" value="1"/>
</dbReference>
<evidence type="ECO:0000313" key="13">
    <source>
        <dbReference type="Proteomes" id="UP001162001"/>
    </source>
</evidence>
<dbReference type="GO" id="GO:0003677">
    <property type="term" value="F:DNA binding"/>
    <property type="evidence" value="ECO:0007669"/>
    <property type="project" value="UniProtKB-KW"/>
</dbReference>
<proteinExistence type="inferred from homology"/>
<dbReference type="SMART" id="SM00493">
    <property type="entry name" value="TOPRIM"/>
    <property type="match status" value="1"/>
</dbReference>
<dbReference type="InterPro" id="IPR025589">
    <property type="entry name" value="Toprim_C_rpt"/>
</dbReference>
<dbReference type="InterPro" id="IPR013826">
    <property type="entry name" value="Topo_IA_cen_sub3"/>
</dbReference>
<comment type="catalytic activity">
    <reaction evidence="1">
        <text>ATP-independent breakage of single-stranded DNA, followed by passage and rejoining.</text>
        <dbReference type="EC" id="5.6.2.1"/>
    </reaction>
</comment>
<feature type="domain" description="Toprim" evidence="10">
    <location>
        <begin position="1"/>
        <end position="111"/>
    </location>
</feature>
<evidence type="ECO:0000259" key="10">
    <source>
        <dbReference type="PROSITE" id="PS50880"/>
    </source>
</evidence>
<feature type="region of interest" description="Disordered" evidence="9">
    <location>
        <begin position="790"/>
        <end position="835"/>
    </location>
</feature>
<dbReference type="InterPro" id="IPR034149">
    <property type="entry name" value="TOPRIM_TopoI"/>
</dbReference>
<dbReference type="Pfam" id="PF13368">
    <property type="entry name" value="Toprim_C_rpt"/>
    <property type="match status" value="1"/>
</dbReference>
<dbReference type="Gene3D" id="2.70.20.10">
    <property type="entry name" value="Topoisomerase I, domain 3"/>
    <property type="match status" value="1"/>
</dbReference>
<evidence type="ECO:0000313" key="12">
    <source>
        <dbReference type="EMBL" id="QKF94073.1"/>
    </source>
</evidence>
<dbReference type="Gene3D" id="1.10.290.10">
    <property type="entry name" value="Topoisomerase I, domain 4"/>
    <property type="match status" value="1"/>
</dbReference>
<keyword evidence="6" id="KW-0799">Topoisomerase</keyword>
<dbReference type="GO" id="GO:0046872">
    <property type="term" value="F:metal ion binding"/>
    <property type="evidence" value="ECO:0007669"/>
    <property type="project" value="UniProtKB-KW"/>
</dbReference>
<dbReference type="Proteomes" id="UP001162001">
    <property type="component" value="Segment"/>
</dbReference>
<dbReference type="NCBIfam" id="TIGR01051">
    <property type="entry name" value="topA_bact"/>
    <property type="match status" value="1"/>
</dbReference>
<accession>A0A7D3UQT6</accession>
<comment type="similarity">
    <text evidence="2">Belongs to the type IA topoisomerase family.</text>
</comment>
<evidence type="ECO:0000256" key="2">
    <source>
        <dbReference type="ARBA" id="ARBA00009446"/>
    </source>
</evidence>
<feature type="compositionally biased region" description="Basic residues" evidence="9">
    <location>
        <begin position="817"/>
        <end position="835"/>
    </location>
</feature>
<dbReference type="HAMAP" id="MF_00952">
    <property type="entry name" value="Topoisom_1_prok"/>
    <property type="match status" value="1"/>
</dbReference>
<evidence type="ECO:0000256" key="5">
    <source>
        <dbReference type="ARBA" id="ARBA00022842"/>
    </source>
</evidence>
<keyword evidence="13" id="KW-1185">Reference proteome</keyword>
<dbReference type="SMART" id="SM00436">
    <property type="entry name" value="TOP1Bc"/>
    <property type="match status" value="1"/>
</dbReference>
<dbReference type="PROSITE" id="PS52039">
    <property type="entry name" value="TOPO_IA_2"/>
    <property type="match status" value="1"/>
</dbReference>
<dbReference type="CDD" id="cd03363">
    <property type="entry name" value="TOPRIM_TopoIA_TopoI"/>
    <property type="match status" value="1"/>
</dbReference>
<dbReference type="GO" id="GO:0006265">
    <property type="term" value="P:DNA topological change"/>
    <property type="evidence" value="ECO:0007669"/>
    <property type="project" value="InterPro"/>
</dbReference>
<evidence type="ECO:0000256" key="1">
    <source>
        <dbReference type="ARBA" id="ARBA00000213"/>
    </source>
</evidence>
<evidence type="ECO:0000256" key="9">
    <source>
        <dbReference type="SAM" id="MobiDB-lite"/>
    </source>
</evidence>
<keyword evidence="4" id="KW-0479">Metal-binding</keyword>
<keyword evidence="5" id="KW-0460">Magnesium</keyword>
<dbReference type="Pfam" id="PF01131">
    <property type="entry name" value="Topoisom_bac"/>
    <property type="match status" value="2"/>
</dbReference>
<dbReference type="InterPro" id="IPR023405">
    <property type="entry name" value="Topo_IA_core_domain"/>
</dbReference>